<dbReference type="EMBL" id="BMAW01066347">
    <property type="protein sequence ID" value="GFT54671.1"/>
    <property type="molecule type" value="Genomic_DNA"/>
</dbReference>
<feature type="compositionally biased region" description="Basic and acidic residues" evidence="1">
    <location>
        <begin position="26"/>
        <end position="65"/>
    </location>
</feature>
<evidence type="ECO:0000256" key="1">
    <source>
        <dbReference type="SAM" id="MobiDB-lite"/>
    </source>
</evidence>
<accession>A0A8X6P8K4</accession>
<dbReference type="Proteomes" id="UP000887013">
    <property type="component" value="Unassembled WGS sequence"/>
</dbReference>
<reference evidence="2" key="1">
    <citation type="submission" date="2020-08" db="EMBL/GenBank/DDBJ databases">
        <title>Multicomponent nature underlies the extraordinary mechanical properties of spider dragline silk.</title>
        <authorList>
            <person name="Kono N."/>
            <person name="Nakamura H."/>
            <person name="Mori M."/>
            <person name="Yoshida Y."/>
            <person name="Ohtoshi R."/>
            <person name="Malay A.D."/>
            <person name="Moran D.A.P."/>
            <person name="Tomita M."/>
            <person name="Numata K."/>
            <person name="Arakawa K."/>
        </authorList>
    </citation>
    <scope>NUCLEOTIDE SEQUENCE</scope>
</reference>
<dbReference type="AlphaFoldDB" id="A0A8X6P8K4"/>
<keyword evidence="3" id="KW-1185">Reference proteome</keyword>
<sequence>MIFRIDDPRLNLVGFKEVRKNSQNKDYPDLPHWDRLKPGSENRRRYDLRRTGRANDGDRGQERDPGTQGFIRSFRSRDYRDQEDGRTRDLKDKPGTDPRSIRAFVGPRRMEEHVEFIKMH</sequence>
<feature type="compositionally biased region" description="Basic and acidic residues" evidence="1">
    <location>
        <begin position="75"/>
        <end position="100"/>
    </location>
</feature>
<feature type="region of interest" description="Disordered" evidence="1">
    <location>
        <begin position="19"/>
        <end position="101"/>
    </location>
</feature>
<evidence type="ECO:0000313" key="2">
    <source>
        <dbReference type="EMBL" id="GFT54671.1"/>
    </source>
</evidence>
<organism evidence="2 3">
    <name type="scientific">Nephila pilipes</name>
    <name type="common">Giant wood spider</name>
    <name type="synonym">Nephila maculata</name>
    <dbReference type="NCBI Taxonomy" id="299642"/>
    <lineage>
        <taxon>Eukaryota</taxon>
        <taxon>Metazoa</taxon>
        <taxon>Ecdysozoa</taxon>
        <taxon>Arthropoda</taxon>
        <taxon>Chelicerata</taxon>
        <taxon>Arachnida</taxon>
        <taxon>Araneae</taxon>
        <taxon>Araneomorphae</taxon>
        <taxon>Entelegynae</taxon>
        <taxon>Araneoidea</taxon>
        <taxon>Nephilidae</taxon>
        <taxon>Nephila</taxon>
    </lineage>
</organism>
<proteinExistence type="predicted"/>
<gene>
    <name evidence="2" type="ORF">NPIL_636081</name>
</gene>
<evidence type="ECO:0000313" key="3">
    <source>
        <dbReference type="Proteomes" id="UP000887013"/>
    </source>
</evidence>
<name>A0A8X6P8K4_NEPPI</name>
<comment type="caution">
    <text evidence="2">The sequence shown here is derived from an EMBL/GenBank/DDBJ whole genome shotgun (WGS) entry which is preliminary data.</text>
</comment>
<protein>
    <submittedName>
        <fullName evidence="2">Uncharacterized protein</fullName>
    </submittedName>
</protein>